<evidence type="ECO:0000256" key="2">
    <source>
        <dbReference type="ARBA" id="ARBA00022729"/>
    </source>
</evidence>
<feature type="domain" description="Leucine-rich repeat-containing N-terminal plant-type" evidence="5">
    <location>
        <begin position="25"/>
        <end position="64"/>
    </location>
</feature>
<evidence type="ECO:0000259" key="5">
    <source>
        <dbReference type="Pfam" id="PF08263"/>
    </source>
</evidence>
<dbReference type="InterPro" id="IPR013210">
    <property type="entry name" value="LRR_N_plant-typ"/>
</dbReference>
<dbReference type="Pfam" id="PF08263">
    <property type="entry name" value="LRRNT_2"/>
    <property type="match status" value="1"/>
</dbReference>
<dbReference type="PROSITE" id="PS51450">
    <property type="entry name" value="LRR"/>
    <property type="match status" value="1"/>
</dbReference>
<dbReference type="EMBL" id="CAMGYJ010000003">
    <property type="protein sequence ID" value="CAI0393286.1"/>
    <property type="molecule type" value="Genomic_DNA"/>
</dbReference>
<keyword evidence="7" id="KW-1185">Reference proteome</keyword>
<evidence type="ECO:0000256" key="3">
    <source>
        <dbReference type="ARBA" id="ARBA00022737"/>
    </source>
</evidence>
<feature type="chain" id="PRO_5043561162" description="Leucine-rich repeat-containing N-terminal plant-type domain-containing protein" evidence="4">
    <location>
        <begin position="25"/>
        <end position="203"/>
    </location>
</feature>
<dbReference type="Proteomes" id="UP001154282">
    <property type="component" value="Unassembled WGS sequence"/>
</dbReference>
<organism evidence="6 7">
    <name type="scientific">Linum tenue</name>
    <dbReference type="NCBI Taxonomy" id="586396"/>
    <lineage>
        <taxon>Eukaryota</taxon>
        <taxon>Viridiplantae</taxon>
        <taxon>Streptophyta</taxon>
        <taxon>Embryophyta</taxon>
        <taxon>Tracheophyta</taxon>
        <taxon>Spermatophyta</taxon>
        <taxon>Magnoliopsida</taxon>
        <taxon>eudicotyledons</taxon>
        <taxon>Gunneridae</taxon>
        <taxon>Pentapetalae</taxon>
        <taxon>rosids</taxon>
        <taxon>fabids</taxon>
        <taxon>Malpighiales</taxon>
        <taxon>Linaceae</taxon>
        <taxon>Linum</taxon>
    </lineage>
</organism>
<evidence type="ECO:0000256" key="4">
    <source>
        <dbReference type="SAM" id="SignalP"/>
    </source>
</evidence>
<dbReference type="PANTHER" id="PTHR47988">
    <property type="entry name" value="SOMATIC EMBRYOGENESIS RECEPTOR KINASE 1"/>
    <property type="match status" value="1"/>
</dbReference>
<sequence>MEAVLVPFLFIFIALILQAGEVKSNAEEEALTSLRNSLADPNNVLASWDPTLVTPCTWFHITCNSDNRVVRLDLGFEGLSGQLPTGLAALDQLQYLSLYENKIEGTIPADIGNLTKLMALDLRANSISGTIPPSLGQNLQSLTFLGLEDNRLTGQVPHELGNIPNLKFLNISNNNLCGFLPIELLRVPTLDWSNNPGIGKACP</sequence>
<dbReference type="Pfam" id="PF13855">
    <property type="entry name" value="LRR_8"/>
    <property type="match status" value="1"/>
</dbReference>
<dbReference type="Gene3D" id="3.80.10.10">
    <property type="entry name" value="Ribonuclease Inhibitor"/>
    <property type="match status" value="1"/>
</dbReference>
<evidence type="ECO:0000313" key="7">
    <source>
        <dbReference type="Proteomes" id="UP001154282"/>
    </source>
</evidence>
<keyword evidence="2 4" id="KW-0732">Signal</keyword>
<feature type="signal peptide" evidence="4">
    <location>
        <begin position="1"/>
        <end position="24"/>
    </location>
</feature>
<accession>A0AAV0I6M8</accession>
<keyword evidence="1" id="KW-0433">Leucine-rich repeat</keyword>
<evidence type="ECO:0000256" key="1">
    <source>
        <dbReference type="ARBA" id="ARBA00022614"/>
    </source>
</evidence>
<evidence type="ECO:0000313" key="6">
    <source>
        <dbReference type="EMBL" id="CAI0393286.1"/>
    </source>
</evidence>
<keyword evidence="3" id="KW-0677">Repeat</keyword>
<name>A0AAV0I6M8_9ROSI</name>
<comment type="caution">
    <text evidence="6">The sequence shown here is derived from an EMBL/GenBank/DDBJ whole genome shotgun (WGS) entry which is preliminary data.</text>
</comment>
<dbReference type="Pfam" id="PF00560">
    <property type="entry name" value="LRR_1"/>
    <property type="match status" value="1"/>
</dbReference>
<dbReference type="SUPFAM" id="SSF52058">
    <property type="entry name" value="L domain-like"/>
    <property type="match status" value="1"/>
</dbReference>
<dbReference type="FunFam" id="3.80.10.10:FF:000024">
    <property type="entry name" value="Somatic embryogenesis receptor kinase 1"/>
    <property type="match status" value="1"/>
</dbReference>
<gene>
    <name evidence="6" type="ORF">LITE_LOCUS7867</name>
</gene>
<dbReference type="AlphaFoldDB" id="A0AAV0I6M8"/>
<reference evidence="6" key="1">
    <citation type="submission" date="2022-08" db="EMBL/GenBank/DDBJ databases">
        <authorList>
            <person name="Gutierrez-Valencia J."/>
        </authorList>
    </citation>
    <scope>NUCLEOTIDE SEQUENCE</scope>
</reference>
<protein>
    <recommendedName>
        <fullName evidence="5">Leucine-rich repeat-containing N-terminal plant-type domain-containing protein</fullName>
    </recommendedName>
</protein>
<dbReference type="InterPro" id="IPR032675">
    <property type="entry name" value="LRR_dom_sf"/>
</dbReference>
<proteinExistence type="predicted"/>
<dbReference type="InterPro" id="IPR001611">
    <property type="entry name" value="Leu-rich_rpt"/>
</dbReference>